<keyword evidence="2" id="KW-0472">Membrane</keyword>
<evidence type="ECO:0008006" key="5">
    <source>
        <dbReference type="Google" id="ProtNLM"/>
    </source>
</evidence>
<feature type="transmembrane region" description="Helical" evidence="2">
    <location>
        <begin position="442"/>
        <end position="466"/>
    </location>
</feature>
<evidence type="ECO:0000256" key="1">
    <source>
        <dbReference type="SAM" id="MobiDB-lite"/>
    </source>
</evidence>
<gene>
    <name evidence="3" type="ORF">GCM10011363_18560</name>
</gene>
<reference evidence="4" key="1">
    <citation type="journal article" date="2019" name="Int. J. Syst. Evol. Microbiol.">
        <title>The Global Catalogue of Microorganisms (GCM) 10K type strain sequencing project: providing services to taxonomists for standard genome sequencing and annotation.</title>
        <authorList>
            <consortium name="The Broad Institute Genomics Platform"/>
            <consortium name="The Broad Institute Genome Sequencing Center for Infectious Disease"/>
            <person name="Wu L."/>
            <person name="Ma J."/>
        </authorList>
    </citation>
    <scope>NUCLEOTIDE SEQUENCE [LARGE SCALE GENOMIC DNA]</scope>
    <source>
        <strain evidence="4">CGMCC 1.12478</strain>
    </source>
</reference>
<comment type="caution">
    <text evidence="3">The sequence shown here is derived from an EMBL/GenBank/DDBJ whole genome shotgun (WGS) entry which is preliminary data.</text>
</comment>
<dbReference type="SUPFAM" id="SSF53067">
    <property type="entry name" value="Actin-like ATPase domain"/>
    <property type="match status" value="1"/>
</dbReference>
<accession>A0ABQ1KK27</accession>
<proteinExistence type="predicted"/>
<dbReference type="RefSeq" id="WP_188481739.1">
    <property type="nucleotide sequence ID" value="NZ_BMFC01000003.1"/>
</dbReference>
<evidence type="ECO:0000313" key="4">
    <source>
        <dbReference type="Proteomes" id="UP000645462"/>
    </source>
</evidence>
<feature type="region of interest" description="Disordered" evidence="1">
    <location>
        <begin position="296"/>
        <end position="392"/>
    </location>
</feature>
<keyword evidence="2" id="KW-0812">Transmembrane</keyword>
<keyword evidence="2" id="KW-1133">Transmembrane helix</keyword>
<name>A0ABQ1KK27_9RHOB</name>
<dbReference type="Proteomes" id="UP000645462">
    <property type="component" value="Unassembled WGS sequence"/>
</dbReference>
<keyword evidence="4" id="KW-1185">Reference proteome</keyword>
<feature type="compositionally biased region" description="Low complexity" evidence="1">
    <location>
        <begin position="296"/>
        <end position="310"/>
    </location>
</feature>
<organism evidence="3 4">
    <name type="scientific">Marivita lacus</name>
    <dbReference type="NCBI Taxonomy" id="1323742"/>
    <lineage>
        <taxon>Bacteria</taxon>
        <taxon>Pseudomonadati</taxon>
        <taxon>Pseudomonadota</taxon>
        <taxon>Alphaproteobacteria</taxon>
        <taxon>Rhodobacterales</taxon>
        <taxon>Roseobacteraceae</taxon>
        <taxon>Marivita</taxon>
    </lineage>
</organism>
<evidence type="ECO:0000313" key="3">
    <source>
        <dbReference type="EMBL" id="GGC02267.1"/>
    </source>
</evidence>
<sequence length="858" mass="90891">MKPDFALTLSFEGISLLRRVPGGWTPVGDVALDAADLRGALADLRSDADGLSPNGGQVKLIIPNEQIKYLSIADSGQTGDALQQDIRLALDGATPYTVDELSFDWSHADGSIQIAAVANETLDEAEAFAKSHHFDPVCFVAVPPEGEFTGEVFFGPAASWTGSAPLKDAHPMSVVAAPEDAAPPPISIADIKAPTLEESILGTSDETKSFVDEKVTEYVADAEDALAPGAADLDGDDAEKTYKVGPAADDPDAPDLSEQGYPAAPPRLQPTLTALPPEDAAPLAFASIRASRSAPAPAEVPAAPRVETPVQEPPAATRFKLGGARKSTRDSDVTAPVLQVDPVEQPEAPEERKGFGFFSRRKSRTPEQNTPIPPQPVAPQSPPAKRHDPEPARAAVARIAAMRAGRQTDPAPTSAATVQDERARMTVFGARTEPQIGGKPRFLGLMLTSALLIFLLAVAAWASVFLDEGLSRIFDRDPDTPSIARMPDVELLPLDGSVTAPEEDDADVQFAALDVMEAPSDTVDGLSDLLPPPTALTPEEADARYAATGIWQRSPELPETPMLTSLDDLYVASIDSRIQQFDAVALPGAEALRNDRTYLSQPNPAAPGTRFTLDDRGLVIAAPEGTINPDGVRVFAGLPPVVPPTRPTPDAVLPEAPADGTAESAVSPELEGFRPRVRPTGLIEGNERAQLAGRTRVELAALRPLARPETLKADEEQSQPDATEYAVAQSIAPVTRPRNFSQIVEQARSAPPPEEPAEVRQVAAAAVAPRVVQPSIPSTANVARQATVTNALNLRRINLIGVYGKPSNRRALVRLGNGRYQKVKVGDTLDGGRVAAIGDSELRYSKNGRNVVLDMPDG</sequence>
<protein>
    <recommendedName>
        <fullName evidence="5">Type IV pilus biogenesis</fullName>
    </recommendedName>
</protein>
<dbReference type="EMBL" id="BMFC01000003">
    <property type="protein sequence ID" value="GGC02267.1"/>
    <property type="molecule type" value="Genomic_DNA"/>
</dbReference>
<feature type="compositionally biased region" description="Pro residues" evidence="1">
    <location>
        <begin position="371"/>
        <end position="382"/>
    </location>
</feature>
<feature type="region of interest" description="Disordered" evidence="1">
    <location>
        <begin position="226"/>
        <end position="275"/>
    </location>
</feature>
<evidence type="ECO:0000256" key="2">
    <source>
        <dbReference type="SAM" id="Phobius"/>
    </source>
</evidence>
<dbReference type="InterPro" id="IPR043129">
    <property type="entry name" value="ATPase_NBD"/>
</dbReference>